<dbReference type="Proteomes" id="UP000738325">
    <property type="component" value="Unassembled WGS sequence"/>
</dbReference>
<proteinExistence type="predicted"/>
<feature type="compositionally biased region" description="Low complexity" evidence="1">
    <location>
        <begin position="11"/>
        <end position="26"/>
    </location>
</feature>
<accession>A0A9P6R2Q6</accession>
<gene>
    <name evidence="2" type="ORF">BGZ99_001701</name>
</gene>
<evidence type="ECO:0000256" key="1">
    <source>
        <dbReference type="SAM" id="MobiDB-lite"/>
    </source>
</evidence>
<feature type="region of interest" description="Disordered" evidence="1">
    <location>
        <begin position="1"/>
        <end position="37"/>
    </location>
</feature>
<feature type="non-terminal residue" evidence="2">
    <location>
        <position position="1"/>
    </location>
</feature>
<organism evidence="2 3">
    <name type="scientific">Dissophora globulifera</name>
    <dbReference type="NCBI Taxonomy" id="979702"/>
    <lineage>
        <taxon>Eukaryota</taxon>
        <taxon>Fungi</taxon>
        <taxon>Fungi incertae sedis</taxon>
        <taxon>Mucoromycota</taxon>
        <taxon>Mortierellomycotina</taxon>
        <taxon>Mortierellomycetes</taxon>
        <taxon>Mortierellales</taxon>
        <taxon>Mortierellaceae</taxon>
        <taxon>Dissophora</taxon>
    </lineage>
</organism>
<keyword evidence="3" id="KW-1185">Reference proteome</keyword>
<dbReference type="EMBL" id="JAAAIP010001442">
    <property type="protein sequence ID" value="KAG0306726.1"/>
    <property type="molecule type" value="Genomic_DNA"/>
</dbReference>
<evidence type="ECO:0000313" key="3">
    <source>
        <dbReference type="Proteomes" id="UP000738325"/>
    </source>
</evidence>
<comment type="caution">
    <text evidence="2">The sequence shown here is derived from an EMBL/GenBank/DDBJ whole genome shotgun (WGS) entry which is preliminary data.</text>
</comment>
<evidence type="ECO:0000313" key="2">
    <source>
        <dbReference type="EMBL" id="KAG0306726.1"/>
    </source>
</evidence>
<name>A0A9P6R2Q6_9FUNG</name>
<sequence length="69" mass="7383">DPNVPTPYFHSSGTTSALNTTTVTATRPSPPVPLSSTITAPSSPSLYSECLPNIETSKLIKKLLPTRWN</sequence>
<reference evidence="2" key="1">
    <citation type="journal article" date="2020" name="Fungal Divers.">
        <title>Resolving the Mortierellaceae phylogeny through synthesis of multi-gene phylogenetics and phylogenomics.</title>
        <authorList>
            <person name="Vandepol N."/>
            <person name="Liber J."/>
            <person name="Desiro A."/>
            <person name="Na H."/>
            <person name="Kennedy M."/>
            <person name="Barry K."/>
            <person name="Grigoriev I.V."/>
            <person name="Miller A.N."/>
            <person name="O'Donnell K."/>
            <person name="Stajich J.E."/>
            <person name="Bonito G."/>
        </authorList>
    </citation>
    <scope>NUCLEOTIDE SEQUENCE</scope>
    <source>
        <strain evidence="2">REB-010B</strain>
    </source>
</reference>
<dbReference type="AlphaFoldDB" id="A0A9P6R2Q6"/>
<feature type="non-terminal residue" evidence="2">
    <location>
        <position position="69"/>
    </location>
</feature>
<protein>
    <submittedName>
        <fullName evidence="2">Uncharacterized protein</fullName>
    </submittedName>
</protein>